<comment type="caution">
    <text evidence="2">The sequence shown here is derived from an EMBL/GenBank/DDBJ whole genome shotgun (WGS) entry which is preliminary data.</text>
</comment>
<keyword evidence="1" id="KW-0472">Membrane</keyword>
<organism evidence="2 3">
    <name type="scientific">candidate division WOR-3 bacterium</name>
    <dbReference type="NCBI Taxonomy" id="2052148"/>
    <lineage>
        <taxon>Bacteria</taxon>
        <taxon>Bacteria division WOR-3</taxon>
    </lineage>
</organism>
<evidence type="ECO:0000313" key="3">
    <source>
        <dbReference type="Proteomes" id="UP000779900"/>
    </source>
</evidence>
<sequence length="73" mass="7504">MTTAGHGHAKSRGGVITVLAGRLLGDETGVTTLEYVVAGVALALAAVAASRVLASVLKSYLHRIYLVVHLPIP</sequence>
<dbReference type="AlphaFoldDB" id="A0A938BS84"/>
<proteinExistence type="predicted"/>
<evidence type="ECO:0000313" key="2">
    <source>
        <dbReference type="EMBL" id="MBM3330374.1"/>
    </source>
</evidence>
<gene>
    <name evidence="2" type="ORF">FJY68_00825</name>
</gene>
<accession>A0A938BS84</accession>
<evidence type="ECO:0000256" key="1">
    <source>
        <dbReference type="SAM" id="Phobius"/>
    </source>
</evidence>
<reference evidence="2" key="1">
    <citation type="submission" date="2019-03" db="EMBL/GenBank/DDBJ databases">
        <title>Lake Tanganyika Metagenome-Assembled Genomes (MAGs).</title>
        <authorList>
            <person name="Tran P."/>
        </authorList>
    </citation>
    <scope>NUCLEOTIDE SEQUENCE</scope>
    <source>
        <strain evidence="2">K_DeepCast_150m_m2_040</strain>
    </source>
</reference>
<feature type="transmembrane region" description="Helical" evidence="1">
    <location>
        <begin position="35"/>
        <end position="54"/>
    </location>
</feature>
<keyword evidence="1" id="KW-0812">Transmembrane</keyword>
<dbReference type="EMBL" id="VGIR01000002">
    <property type="protein sequence ID" value="MBM3330374.1"/>
    <property type="molecule type" value="Genomic_DNA"/>
</dbReference>
<name>A0A938BS84_UNCW3</name>
<evidence type="ECO:0008006" key="4">
    <source>
        <dbReference type="Google" id="ProtNLM"/>
    </source>
</evidence>
<protein>
    <recommendedName>
        <fullName evidence="4">DUF4244 domain-containing protein</fullName>
    </recommendedName>
</protein>
<keyword evidence="1" id="KW-1133">Transmembrane helix</keyword>
<dbReference type="Proteomes" id="UP000779900">
    <property type="component" value="Unassembled WGS sequence"/>
</dbReference>